<dbReference type="EMBL" id="AHCD03000035">
    <property type="protein sequence ID" value="KAF7786540.1"/>
    <property type="molecule type" value="Genomic_DNA"/>
</dbReference>
<reference evidence="1 2" key="1">
    <citation type="journal article" date="2012" name="J. Bacteriol.">
        <title>Genome sequence of the cycloprodigiosin-producing bacterial strain Pseudoalteromonas rubra ATCC 29570(T).</title>
        <authorList>
            <person name="Xie B.B."/>
            <person name="Shu Y.L."/>
            <person name="Qin Q.L."/>
            <person name="Rong J.C."/>
            <person name="Zhang X.Y."/>
            <person name="Chen X.L."/>
            <person name="Zhou B.C."/>
            <person name="Zhang Y.Z."/>
        </authorList>
    </citation>
    <scope>NUCLEOTIDE SEQUENCE [LARGE SCALE GENOMIC DNA]</scope>
    <source>
        <strain evidence="1 2">DSM 6842</strain>
    </source>
</reference>
<evidence type="ECO:0000313" key="1">
    <source>
        <dbReference type="EMBL" id="KAF7786540.1"/>
    </source>
</evidence>
<gene>
    <name evidence="1" type="ORF">PRUB_a1143</name>
</gene>
<organism evidence="1 2">
    <name type="scientific">Pseudoalteromonas rubra</name>
    <dbReference type="NCBI Taxonomy" id="43658"/>
    <lineage>
        <taxon>Bacteria</taxon>
        <taxon>Pseudomonadati</taxon>
        <taxon>Pseudomonadota</taxon>
        <taxon>Gammaproteobacteria</taxon>
        <taxon>Alteromonadales</taxon>
        <taxon>Pseudoalteromonadaceae</taxon>
        <taxon>Pseudoalteromonas</taxon>
    </lineage>
</organism>
<dbReference type="AlphaFoldDB" id="A0A8T0C7F0"/>
<sequence>MKRAKLRGVAHFSRLPSKLLREKLVKMGGCKFAAATTHLFQP</sequence>
<dbReference type="Proteomes" id="UP000016480">
    <property type="component" value="Unassembled WGS sequence"/>
</dbReference>
<evidence type="ECO:0000313" key="2">
    <source>
        <dbReference type="Proteomes" id="UP000016480"/>
    </source>
</evidence>
<proteinExistence type="predicted"/>
<comment type="caution">
    <text evidence="1">The sequence shown here is derived from an EMBL/GenBank/DDBJ whole genome shotgun (WGS) entry which is preliminary data.</text>
</comment>
<accession>A0A8T0C7F0</accession>
<protein>
    <submittedName>
        <fullName evidence="1">Uncharacterized protein</fullName>
    </submittedName>
</protein>
<name>A0A8T0C7F0_9GAMM</name>